<reference evidence="3 5" key="1">
    <citation type="submission" date="2017-12" db="EMBL/GenBank/DDBJ databases">
        <title>Complete genome sequence of Herbivorax saccincola GGR1, a novel Cellulosome-producing hydrolytic bacterium in a thermophilic biogas plant, established by Illumina and Nanopore MinION sequencing.</title>
        <authorList>
            <person name="Pechtl A."/>
            <person name="Ruckert C."/>
            <person name="Koeck D.E."/>
            <person name="Maus I."/>
            <person name="Winkler A."/>
            <person name="Kalinowski J."/>
            <person name="Puhler A."/>
            <person name="Schwarz W.W."/>
            <person name="Zverlov V.V."/>
            <person name="Schluter A."/>
            <person name="Liebl W."/>
        </authorList>
    </citation>
    <scope>NUCLEOTIDE SEQUENCE [LARGE SCALE GENOMIC DNA]</scope>
    <source>
        <strain evidence="3">GGR1</strain>
        <strain evidence="5">SR1</strain>
    </source>
</reference>
<dbReference type="InterPro" id="IPR001296">
    <property type="entry name" value="Glyco_trans_1"/>
</dbReference>
<dbReference type="EMBL" id="CP025197">
    <property type="protein sequence ID" value="AUG56798.1"/>
    <property type="molecule type" value="Genomic_DNA"/>
</dbReference>
<dbReference type="CDD" id="cd03802">
    <property type="entry name" value="GT4_AviGT4-like"/>
    <property type="match status" value="1"/>
</dbReference>
<evidence type="ECO:0000259" key="1">
    <source>
        <dbReference type="Pfam" id="PF00534"/>
    </source>
</evidence>
<dbReference type="RefSeq" id="WP_101299549.1">
    <property type="nucleotide sequence ID" value="NZ_CP025197.1"/>
</dbReference>
<dbReference type="AlphaFoldDB" id="A0A2K9E352"/>
<dbReference type="OrthoDB" id="9811239at2"/>
<gene>
    <name evidence="3" type="primary">mshA2</name>
    <name evidence="4" type="ORF">B9R14_08990</name>
    <name evidence="3" type="ORF">HVS_04280</name>
</gene>
<dbReference type="Gene3D" id="3.40.50.2000">
    <property type="entry name" value="Glycogen Phosphorylase B"/>
    <property type="match status" value="2"/>
</dbReference>
<protein>
    <submittedName>
        <fullName evidence="3">D-inositol 3-phosphate glycosyltransferase</fullName>
        <ecNumber evidence="3">2.4.1.250</ecNumber>
    </submittedName>
    <submittedName>
        <fullName evidence="4">Glycosyl transferase</fullName>
    </submittedName>
</protein>
<accession>A0A2K9E352</accession>
<evidence type="ECO:0000313" key="4">
    <source>
        <dbReference type="EMBL" id="PQQ66864.1"/>
    </source>
</evidence>
<feature type="domain" description="Glycosyltransferase subfamily 4-like N-terminal" evidence="2">
    <location>
        <begin position="22"/>
        <end position="141"/>
    </location>
</feature>
<reference evidence="4 6" key="2">
    <citation type="journal article" date="2018" name="Syst. Appl. Microbiol.">
        <title>Characterization and high-quality draft genome sequence of Herbivorax saccincola A7, an anaerobic, alkaliphilic, thermophilic, cellulolytic, and xylanolytic bacterium.</title>
        <authorList>
            <person name="Aikawa S."/>
            <person name="Baramee S."/>
            <person name="Sermsathanaswadi J."/>
            <person name="Thianheng P."/>
            <person name="Tachaapaikoon C."/>
            <person name="Shikata A."/>
            <person name="Waeonukul R."/>
            <person name="Pason P."/>
            <person name="Ratanakhanokchai K."/>
            <person name="Kosugi A."/>
        </authorList>
    </citation>
    <scope>NUCLEOTIDE SEQUENCE [LARGE SCALE GENOMIC DNA]</scope>
    <source>
        <strain evidence="4 6">A7</strain>
    </source>
</reference>
<dbReference type="Proteomes" id="UP000239720">
    <property type="component" value="Unassembled WGS sequence"/>
</dbReference>
<evidence type="ECO:0000313" key="3">
    <source>
        <dbReference type="EMBL" id="AUG56798.1"/>
    </source>
</evidence>
<evidence type="ECO:0000313" key="6">
    <source>
        <dbReference type="Proteomes" id="UP000239720"/>
    </source>
</evidence>
<dbReference type="Pfam" id="PF00534">
    <property type="entry name" value="Glycos_transf_1"/>
    <property type="match status" value="1"/>
</dbReference>
<keyword evidence="3" id="KW-0328">Glycosyltransferase</keyword>
<dbReference type="PANTHER" id="PTHR12526">
    <property type="entry name" value="GLYCOSYLTRANSFERASE"/>
    <property type="match status" value="1"/>
</dbReference>
<dbReference type="EC" id="2.4.1.250" evidence="3"/>
<sequence>MKVAILSPIAWRTPPRHYGPWERVVSLLTEGLVKENIDVTLYATKDSVTKAKLRGICERPYEEDKSIDPKVWECLHISEIMEQADEFDIIHNNFDFLPLTYSGLIKTPMVTTIHGFSSPKILPVYKKYNKKTYYVSISDADRSSELDYIRTVYHGIDINNFTLKEEEGKYLLFFGRIHHDKGAKEAIEIAKKAGMKLIIAGIIQDEKYYEEFVKPHLGDDIEYIGSVGPEKRDEILGNAYALLHPINFNEPFGLSVVESMACGTPVLAFNKGSMPELIQNGVNGFISESIDEMCEQIKDVKKISRKECRKTVVERFSQEKMVKEYIKVYEEILNTR</sequence>
<dbReference type="EMBL" id="NEMB01000003">
    <property type="protein sequence ID" value="PQQ66864.1"/>
    <property type="molecule type" value="Genomic_DNA"/>
</dbReference>
<feature type="domain" description="Glycosyl transferase family 1" evidence="1">
    <location>
        <begin position="161"/>
        <end position="304"/>
    </location>
</feature>
<evidence type="ECO:0000313" key="5">
    <source>
        <dbReference type="Proteomes" id="UP000233534"/>
    </source>
</evidence>
<organism evidence="3 5">
    <name type="scientific">Acetivibrio saccincola</name>
    <dbReference type="NCBI Taxonomy" id="1677857"/>
    <lineage>
        <taxon>Bacteria</taxon>
        <taxon>Bacillati</taxon>
        <taxon>Bacillota</taxon>
        <taxon>Clostridia</taxon>
        <taxon>Eubacteriales</taxon>
        <taxon>Oscillospiraceae</taxon>
        <taxon>Acetivibrio</taxon>
    </lineage>
</organism>
<dbReference type="PANTHER" id="PTHR12526:SF595">
    <property type="entry name" value="BLL5217 PROTEIN"/>
    <property type="match status" value="1"/>
</dbReference>
<dbReference type="Pfam" id="PF13439">
    <property type="entry name" value="Glyco_transf_4"/>
    <property type="match status" value="1"/>
</dbReference>
<proteinExistence type="predicted"/>
<dbReference type="SUPFAM" id="SSF53756">
    <property type="entry name" value="UDP-Glycosyltransferase/glycogen phosphorylase"/>
    <property type="match status" value="1"/>
</dbReference>
<dbReference type="InterPro" id="IPR028098">
    <property type="entry name" value="Glyco_trans_4-like_N"/>
</dbReference>
<keyword evidence="3" id="KW-0808">Transferase</keyword>
<dbReference type="Proteomes" id="UP000233534">
    <property type="component" value="Chromosome"/>
</dbReference>
<name>A0A2K9E352_9FIRM</name>
<evidence type="ECO:0000259" key="2">
    <source>
        <dbReference type="Pfam" id="PF13439"/>
    </source>
</evidence>
<dbReference type="KEGG" id="hsc:HVS_04280"/>
<keyword evidence="5" id="KW-1185">Reference proteome</keyword>
<dbReference type="GO" id="GO:0102710">
    <property type="term" value="F:D-inositol-3-phosphate glycosyltransferase activity"/>
    <property type="evidence" value="ECO:0007669"/>
    <property type="project" value="UniProtKB-EC"/>
</dbReference>